<feature type="domain" description="Hda lid" evidence="1">
    <location>
        <begin position="167"/>
        <end position="218"/>
    </location>
</feature>
<protein>
    <recommendedName>
        <fullName evidence="1">Hda lid domain-containing protein</fullName>
    </recommendedName>
</protein>
<accession>A0A845MBS2</accession>
<dbReference type="Gene3D" id="1.10.8.60">
    <property type="match status" value="1"/>
</dbReference>
<keyword evidence="3" id="KW-1185">Reference proteome</keyword>
<evidence type="ECO:0000313" key="3">
    <source>
        <dbReference type="Proteomes" id="UP000445696"/>
    </source>
</evidence>
<name>A0A845MBS2_9PROT</name>
<organism evidence="2 3">
    <name type="scientific">Sneathiella chungangensis</name>
    <dbReference type="NCBI Taxonomy" id="1418234"/>
    <lineage>
        <taxon>Bacteria</taxon>
        <taxon>Pseudomonadati</taxon>
        <taxon>Pseudomonadota</taxon>
        <taxon>Alphaproteobacteria</taxon>
        <taxon>Sneathiellales</taxon>
        <taxon>Sneathiellaceae</taxon>
        <taxon>Sneathiella</taxon>
    </lineage>
</organism>
<dbReference type="AlphaFoldDB" id="A0A845MBS2"/>
<dbReference type="Pfam" id="PF22688">
    <property type="entry name" value="Hda_lid"/>
    <property type="match status" value="1"/>
</dbReference>
<comment type="caution">
    <text evidence="2">The sequence shown here is derived from an EMBL/GenBank/DDBJ whole genome shotgun (WGS) entry which is preliminary data.</text>
</comment>
<dbReference type="GO" id="GO:0006270">
    <property type="term" value="P:DNA replication initiation"/>
    <property type="evidence" value="ECO:0007669"/>
    <property type="project" value="TreeGrafter"/>
</dbReference>
<dbReference type="OrthoDB" id="7390113at2"/>
<dbReference type="InterPro" id="IPR027417">
    <property type="entry name" value="P-loop_NTPase"/>
</dbReference>
<gene>
    <name evidence="2" type="ORF">GQF03_00650</name>
</gene>
<sequence length="224" mass="24770">MQPSQIPMNFSFRAARERDDFLVTSANEEAVAWIDRWPDWPARSLLLVGPAGSGKTHLAQVWQATSGAQSLAAGDLSNLGIETLNDLAAGALIIEDTGEGVDEKILFHLYNLVQEKGGSLLITARSAPATWRLALSDLSSRLGTVPIARIREPDDELFAALVIKLFSDRQLAVTPDVVQYIVQRLERSFQEAGRFVTKLDRSALARKRKITVSLIREVFREEEG</sequence>
<dbReference type="Proteomes" id="UP000445696">
    <property type="component" value="Unassembled WGS sequence"/>
</dbReference>
<evidence type="ECO:0000259" key="1">
    <source>
        <dbReference type="Pfam" id="PF22688"/>
    </source>
</evidence>
<dbReference type="PANTHER" id="PTHR30050:SF5">
    <property type="entry name" value="DNAA REGULATORY INACTIVATOR HDA"/>
    <property type="match status" value="1"/>
</dbReference>
<dbReference type="Gene3D" id="3.40.50.300">
    <property type="entry name" value="P-loop containing nucleotide triphosphate hydrolases"/>
    <property type="match status" value="1"/>
</dbReference>
<dbReference type="EMBL" id="WTVA01000001">
    <property type="protein sequence ID" value="MZR20836.1"/>
    <property type="molecule type" value="Genomic_DNA"/>
</dbReference>
<dbReference type="SUPFAM" id="SSF52540">
    <property type="entry name" value="P-loop containing nucleoside triphosphate hydrolases"/>
    <property type="match status" value="1"/>
</dbReference>
<proteinExistence type="predicted"/>
<dbReference type="PANTHER" id="PTHR30050">
    <property type="entry name" value="CHROMOSOMAL REPLICATION INITIATOR PROTEIN DNAA"/>
    <property type="match status" value="1"/>
</dbReference>
<reference evidence="2 3" key="1">
    <citation type="journal article" date="2014" name="Int. J. Syst. Evol. Microbiol.">
        <title>Sneathiella chungangensis sp. nov., isolated from a marine sand, and emended description of the genus Sneathiella.</title>
        <authorList>
            <person name="Siamphan C."/>
            <person name="Kim H."/>
            <person name="Lee J.S."/>
            <person name="Kim W."/>
        </authorList>
    </citation>
    <scope>NUCLEOTIDE SEQUENCE [LARGE SCALE GENOMIC DNA]</scope>
    <source>
        <strain evidence="2 3">KCTC 32476</strain>
    </source>
</reference>
<dbReference type="GO" id="GO:0003688">
    <property type="term" value="F:DNA replication origin binding"/>
    <property type="evidence" value="ECO:0007669"/>
    <property type="project" value="TreeGrafter"/>
</dbReference>
<dbReference type="GO" id="GO:0005886">
    <property type="term" value="C:plasma membrane"/>
    <property type="evidence" value="ECO:0007669"/>
    <property type="project" value="TreeGrafter"/>
</dbReference>
<dbReference type="InterPro" id="IPR055199">
    <property type="entry name" value="Hda_lid"/>
</dbReference>
<evidence type="ECO:0000313" key="2">
    <source>
        <dbReference type="EMBL" id="MZR20836.1"/>
    </source>
</evidence>